<accession>A0A4Q2K4S3</accession>
<organism evidence="3 4">
    <name type="scientific">Senegalimassilia faecalis</name>
    <dbReference type="NCBI Taxonomy" id="2509433"/>
    <lineage>
        <taxon>Bacteria</taxon>
        <taxon>Bacillati</taxon>
        <taxon>Actinomycetota</taxon>
        <taxon>Coriobacteriia</taxon>
        <taxon>Coriobacteriales</taxon>
        <taxon>Coriobacteriaceae</taxon>
        <taxon>Senegalimassilia</taxon>
    </lineage>
</organism>
<dbReference type="PANTHER" id="PTHR33408:SF2">
    <property type="entry name" value="TRANSPOSASE DDE DOMAIN-CONTAINING PROTEIN"/>
    <property type="match status" value="1"/>
</dbReference>
<proteinExistence type="predicted"/>
<keyword evidence="1" id="KW-0472">Membrane</keyword>
<dbReference type="Proteomes" id="UP000293345">
    <property type="component" value="Unassembled WGS sequence"/>
</dbReference>
<dbReference type="OrthoDB" id="4227096at2"/>
<gene>
    <name evidence="3" type="ORF">ET524_07335</name>
</gene>
<sequence length="151" mass="17057">MGVANWAHDEESDEHACPEGRTLAFCGESRRVSDLGYESAVRTYEREDCSGCSRRARCSKSADPDFPKRIQASPALNAFKSRAGEMLRTEAGSALRKRRSVDVETVFGDVKRNLGFTRFTIRGVSVNIFFTIFTNVFSPIAPTRMRRIRQR</sequence>
<evidence type="ECO:0000313" key="3">
    <source>
        <dbReference type="EMBL" id="RXZ54312.1"/>
    </source>
</evidence>
<feature type="transmembrane region" description="Helical" evidence="1">
    <location>
        <begin position="119"/>
        <end position="141"/>
    </location>
</feature>
<name>A0A4Q2K4S3_9ACTN</name>
<dbReference type="InterPro" id="IPR025668">
    <property type="entry name" value="Tnp_DDE_dom"/>
</dbReference>
<evidence type="ECO:0000256" key="1">
    <source>
        <dbReference type="SAM" id="Phobius"/>
    </source>
</evidence>
<comment type="caution">
    <text evidence="3">The sequence shown here is derived from an EMBL/GenBank/DDBJ whole genome shotgun (WGS) entry which is preliminary data.</text>
</comment>
<evidence type="ECO:0000313" key="4">
    <source>
        <dbReference type="Proteomes" id="UP000293345"/>
    </source>
</evidence>
<evidence type="ECO:0000259" key="2">
    <source>
        <dbReference type="Pfam" id="PF13751"/>
    </source>
</evidence>
<dbReference type="EMBL" id="SDPW01000001">
    <property type="protein sequence ID" value="RXZ54312.1"/>
    <property type="molecule type" value="Genomic_DNA"/>
</dbReference>
<keyword evidence="1" id="KW-0812">Transmembrane</keyword>
<reference evidence="3 4" key="1">
    <citation type="submission" date="2019-01" db="EMBL/GenBank/DDBJ databases">
        <title>Senegalimassilia sp. nov. KGMB04484 isolated human feces.</title>
        <authorList>
            <person name="Han K.-I."/>
            <person name="Kim J.-S."/>
            <person name="Lee K.C."/>
            <person name="Suh M.K."/>
            <person name="Eom M.K."/>
            <person name="Lee J.H."/>
            <person name="Park S.-H."/>
            <person name="Kang S.W."/>
            <person name="Park J.-E."/>
            <person name="Oh B.S."/>
            <person name="Yu S.Y."/>
            <person name="Choi S.-H."/>
            <person name="Lee D.H."/>
            <person name="Yoon H."/>
            <person name="Kim B.-Y."/>
            <person name="Lee J.H."/>
            <person name="Lee J.-S."/>
        </authorList>
    </citation>
    <scope>NUCLEOTIDE SEQUENCE [LARGE SCALE GENOMIC DNA]</scope>
    <source>
        <strain evidence="3 4">KGMB04484</strain>
    </source>
</reference>
<protein>
    <recommendedName>
        <fullName evidence="2">Transposase DDE domain-containing protein</fullName>
    </recommendedName>
</protein>
<dbReference type="RefSeq" id="WP_129424561.1">
    <property type="nucleotide sequence ID" value="NZ_SDPW01000001.1"/>
</dbReference>
<feature type="domain" description="Transposase DDE" evidence="2">
    <location>
        <begin position="17"/>
        <end position="125"/>
    </location>
</feature>
<keyword evidence="1" id="KW-1133">Transmembrane helix</keyword>
<dbReference type="AlphaFoldDB" id="A0A4Q2K4S3"/>
<keyword evidence="4" id="KW-1185">Reference proteome</keyword>
<dbReference type="Pfam" id="PF13751">
    <property type="entry name" value="DDE_Tnp_1_6"/>
    <property type="match status" value="1"/>
</dbReference>
<dbReference type="PANTHER" id="PTHR33408">
    <property type="entry name" value="TRANSPOSASE"/>
    <property type="match status" value="1"/>
</dbReference>